<dbReference type="AlphaFoldDB" id="Q8KGN0"/>
<organism evidence="1">
    <name type="scientific">Rhizobium loti</name>
    <name type="common">Mesorhizobium loti</name>
    <dbReference type="NCBI Taxonomy" id="381"/>
    <lineage>
        <taxon>Bacteria</taxon>
        <taxon>Pseudomonadati</taxon>
        <taxon>Pseudomonadota</taxon>
        <taxon>Alphaproteobacteria</taxon>
        <taxon>Hyphomicrobiales</taxon>
        <taxon>Phyllobacteriaceae</taxon>
        <taxon>Mesorhizobium</taxon>
    </lineage>
</organism>
<dbReference type="EMBL" id="AL672114">
    <property type="protein sequence ID" value="CAD31304.1"/>
    <property type="molecule type" value="Genomic_DNA"/>
</dbReference>
<protein>
    <submittedName>
        <fullName evidence="1">Uncharacterized protein</fullName>
    </submittedName>
</protein>
<proteinExistence type="predicted"/>
<evidence type="ECO:0000313" key="1">
    <source>
        <dbReference type="EMBL" id="CAD31304.1"/>
    </source>
</evidence>
<accession>Q8KGN0</accession>
<gene>
    <name evidence="1" type="primary">msi272</name>
</gene>
<reference evidence="1" key="1">
    <citation type="journal article" date="2002" name="J. Bacteriol.">
        <title>Comparative sequence analysis of the symbiosis island of Mesorhizobium loti strain R7A.</title>
        <authorList>
            <person name="Sullivan J.T."/>
            <person name="Trzebiatowski J.R."/>
            <person name="Cruickshank R.W."/>
            <person name="Gouzy J."/>
            <person name="Brown S.D."/>
            <person name="Elliot R.M."/>
            <person name="Fleetwood D.J."/>
            <person name="McCallum N.G."/>
            <person name="Rossbach U."/>
            <person name="Stuart G.S."/>
            <person name="Weaver J.E."/>
            <person name="Webby R.J."/>
            <person name="de Bruijn F.J."/>
            <person name="Ronson C.W."/>
        </authorList>
    </citation>
    <scope>NUCLEOTIDE SEQUENCE</scope>
    <source>
        <strain evidence="1">R7A</strain>
    </source>
</reference>
<sequence>MLIPIASVDETVVPSAILTETARSAGALPSGGFIHLALFQHYVRRGLGYDVAEPLYTEGRARRGDDEVELSPDRLYVALKCRQIRIGLLLDLRDRGLVDLEGQGNLRLGLPSRTAQTAEALDLRP</sequence>
<name>Q8KGN0_RHILI</name>